<dbReference type="AlphaFoldDB" id="Q2RY19"/>
<keyword evidence="3" id="KW-1185">Reference proteome</keyword>
<evidence type="ECO:0000313" key="3">
    <source>
        <dbReference type="Proteomes" id="UP000001929"/>
    </source>
</evidence>
<gene>
    <name evidence="2" type="ordered locus">Rru_A0171</name>
</gene>
<dbReference type="RefSeq" id="WP_011387930.1">
    <property type="nucleotide sequence ID" value="NC_007643.1"/>
</dbReference>
<keyword evidence="1" id="KW-0051">Antiviral defense</keyword>
<dbReference type="KEGG" id="rru:Rru_A0171"/>
<dbReference type="HOGENOM" id="CLU_084726_0_0_5"/>
<dbReference type="InterPro" id="IPR021124">
    <property type="entry name" value="CRISPR-assoc_prot_Cas5"/>
</dbReference>
<dbReference type="EnsemblBacteria" id="ABC20976">
    <property type="protein sequence ID" value="ABC20976"/>
    <property type="gene ID" value="Rru_A0171"/>
</dbReference>
<proteinExistence type="predicted"/>
<name>Q2RY19_RHORT</name>
<dbReference type="Pfam" id="PF09704">
    <property type="entry name" value="Cas_Cas5d"/>
    <property type="match status" value="1"/>
</dbReference>
<dbReference type="GO" id="GO:0043571">
    <property type="term" value="P:maintenance of CRISPR repeat elements"/>
    <property type="evidence" value="ECO:0007669"/>
    <property type="project" value="InterPro"/>
</dbReference>
<dbReference type="GO" id="GO:0003723">
    <property type="term" value="F:RNA binding"/>
    <property type="evidence" value="ECO:0007669"/>
    <property type="project" value="InterPro"/>
</dbReference>
<dbReference type="STRING" id="269796.Rru_A0171"/>
<organism evidence="2 3">
    <name type="scientific">Rhodospirillum rubrum (strain ATCC 11170 / ATH 1.1.1 / DSM 467 / LMG 4362 / NCIMB 8255 / S1)</name>
    <dbReference type="NCBI Taxonomy" id="269796"/>
    <lineage>
        <taxon>Bacteria</taxon>
        <taxon>Pseudomonadati</taxon>
        <taxon>Pseudomonadota</taxon>
        <taxon>Alphaproteobacteria</taxon>
        <taxon>Rhodospirillales</taxon>
        <taxon>Rhodospirillaceae</taxon>
        <taxon>Rhodospirillum</taxon>
    </lineage>
</organism>
<dbReference type="InterPro" id="IPR010147">
    <property type="entry name" value="CRISPR-assoc_prot_CasD"/>
</dbReference>
<sequence>MAVRDFLVFRLVGPMAAWGDIAVGERRGTWDVPAKSAILGLLAAGLGIDRADRTAHEALDRGLGFAVRQDRPGRLLRDYHTAQAPKARKNARWSTRRDELNDDDLNTVLSDRLYRTNAIATPAIWRRQGTEGPTLDQLTQALLRPRFTPYLGRKACPLGWPPRPRLLQADGLLAAFDAYDSAEWDAARQFHKAYPGGWPGDTDRPTPVWFEIAAGLDDEDTAALERRQRRDGITNRALWQFTDRWEGRLDWRRLIHGESAP</sequence>
<dbReference type="Gene3D" id="3.30.70.2660">
    <property type="match status" value="1"/>
</dbReference>
<dbReference type="InterPro" id="IPR013422">
    <property type="entry name" value="CRISPR-assoc_prot_Cas5_N"/>
</dbReference>
<dbReference type="eggNOG" id="ENOG502Z8QG">
    <property type="taxonomic scope" value="Bacteria"/>
</dbReference>
<protein>
    <submittedName>
        <fullName evidence="2">CRISPR-associated protein, Cas5e family</fullName>
    </submittedName>
</protein>
<dbReference type="PhylomeDB" id="Q2RY19"/>
<dbReference type="GO" id="GO:0051607">
    <property type="term" value="P:defense response to virus"/>
    <property type="evidence" value="ECO:0007669"/>
    <property type="project" value="UniProtKB-KW"/>
</dbReference>
<dbReference type="CDD" id="cd09645">
    <property type="entry name" value="Cas5_I-E"/>
    <property type="match status" value="1"/>
</dbReference>
<dbReference type="PATRIC" id="fig|269796.9.peg.224"/>
<accession>Q2RY19</accession>
<evidence type="ECO:0000256" key="1">
    <source>
        <dbReference type="ARBA" id="ARBA00023118"/>
    </source>
</evidence>
<dbReference type="Proteomes" id="UP000001929">
    <property type="component" value="Chromosome"/>
</dbReference>
<dbReference type="EMBL" id="CP000230">
    <property type="protein sequence ID" value="ABC20976.1"/>
    <property type="molecule type" value="Genomic_DNA"/>
</dbReference>
<reference evidence="2 3" key="1">
    <citation type="journal article" date="2011" name="Stand. Genomic Sci.">
        <title>Complete genome sequence of Rhodospirillum rubrum type strain (S1).</title>
        <authorList>
            <person name="Munk A.C."/>
            <person name="Copeland A."/>
            <person name="Lucas S."/>
            <person name="Lapidus A."/>
            <person name="Del Rio T.G."/>
            <person name="Barry K."/>
            <person name="Detter J.C."/>
            <person name="Hammon N."/>
            <person name="Israni S."/>
            <person name="Pitluck S."/>
            <person name="Brettin T."/>
            <person name="Bruce D."/>
            <person name="Han C."/>
            <person name="Tapia R."/>
            <person name="Gilna P."/>
            <person name="Schmutz J."/>
            <person name="Larimer F."/>
            <person name="Land M."/>
            <person name="Kyrpides N.C."/>
            <person name="Mavromatis K."/>
            <person name="Richardson P."/>
            <person name="Rohde M."/>
            <person name="Goker M."/>
            <person name="Klenk H.P."/>
            <person name="Zhang Y."/>
            <person name="Roberts G.P."/>
            <person name="Reslewic S."/>
            <person name="Schwartz D.C."/>
        </authorList>
    </citation>
    <scope>NUCLEOTIDE SEQUENCE [LARGE SCALE GENOMIC DNA]</scope>
    <source>
        <strain evidence="3">ATCC 11170 / ATH 1.1.1 / DSM 467 / LMG 4362 / NCIMB 8255 / S1</strain>
    </source>
</reference>
<dbReference type="NCBIfam" id="TIGR02593">
    <property type="entry name" value="CRISPR_cas5"/>
    <property type="match status" value="1"/>
</dbReference>
<dbReference type="NCBIfam" id="TIGR01868">
    <property type="entry name" value="casD_Cas5e"/>
    <property type="match status" value="1"/>
</dbReference>
<evidence type="ECO:0000313" key="2">
    <source>
        <dbReference type="EMBL" id="ABC20976.1"/>
    </source>
</evidence>